<evidence type="ECO:0000256" key="1">
    <source>
        <dbReference type="ARBA" id="ARBA00009232"/>
    </source>
</evidence>
<evidence type="ECO:0000256" key="2">
    <source>
        <dbReference type="ARBA" id="ARBA00022763"/>
    </source>
</evidence>
<dbReference type="PANTHER" id="PTHR10429">
    <property type="entry name" value="DNA-3-METHYLADENINE GLYCOSYLASE"/>
    <property type="match status" value="1"/>
</dbReference>
<accession>A0ABS9BLS7</accession>
<dbReference type="RefSeq" id="WP_234868003.1">
    <property type="nucleotide sequence ID" value="NZ_JAKEVY010000005.1"/>
</dbReference>
<dbReference type="EC" id="3.2.2.-" evidence="5"/>
<dbReference type="HAMAP" id="MF_00527">
    <property type="entry name" value="3MGH"/>
    <property type="match status" value="1"/>
</dbReference>
<dbReference type="SUPFAM" id="SSF50486">
    <property type="entry name" value="FMT C-terminal domain-like"/>
    <property type="match status" value="1"/>
</dbReference>
<keyword evidence="4 5" id="KW-0234">DNA repair</keyword>
<dbReference type="InterPro" id="IPR003180">
    <property type="entry name" value="MPG"/>
</dbReference>
<dbReference type="CDD" id="cd00540">
    <property type="entry name" value="AAG"/>
    <property type="match status" value="1"/>
</dbReference>
<keyword evidence="7" id="KW-1185">Reference proteome</keyword>
<gene>
    <name evidence="6" type="ORF">L0U88_18580</name>
</gene>
<keyword evidence="2 5" id="KW-0227">DNA damage</keyword>
<proteinExistence type="inferred from homology"/>
<evidence type="ECO:0000256" key="4">
    <source>
        <dbReference type="ARBA" id="ARBA00023204"/>
    </source>
</evidence>
<evidence type="ECO:0000256" key="3">
    <source>
        <dbReference type="ARBA" id="ARBA00022801"/>
    </source>
</evidence>
<dbReference type="InterPro" id="IPR011034">
    <property type="entry name" value="Formyl_transferase-like_C_sf"/>
</dbReference>
<evidence type="ECO:0000313" key="7">
    <source>
        <dbReference type="Proteomes" id="UP001200145"/>
    </source>
</evidence>
<protein>
    <recommendedName>
        <fullName evidence="5">Putative 3-methyladenine DNA glycosylase</fullName>
        <ecNumber evidence="5">3.2.2.-</ecNumber>
    </recommendedName>
</protein>
<dbReference type="NCBIfam" id="TIGR00567">
    <property type="entry name" value="3mg"/>
    <property type="match status" value="1"/>
</dbReference>
<dbReference type="InterPro" id="IPR036995">
    <property type="entry name" value="MPG_sf"/>
</dbReference>
<keyword evidence="3 5" id="KW-0378">Hydrolase</keyword>
<sequence>MTKLPLSWFEGADVVEMARTLLGKIIVTEFDGIRTSGRISETEAYAGESDRASHCYGGRRTARTEIMYGPGGFAYVYLCYGIHHLFNVVTNKAEMPQVVLIRAIEPLEGIAVIRERLGKGAHVPVYKLAGGPGLVTKALGIKTAHTGLPLTEPISIWDDAYIPGEIIVGPRIGIDYAKEDKDLPYRFLYNMK</sequence>
<organism evidence="6 7">
    <name type="scientific">Flavihumibacter fluminis</name>
    <dbReference type="NCBI Taxonomy" id="2909236"/>
    <lineage>
        <taxon>Bacteria</taxon>
        <taxon>Pseudomonadati</taxon>
        <taxon>Bacteroidota</taxon>
        <taxon>Chitinophagia</taxon>
        <taxon>Chitinophagales</taxon>
        <taxon>Chitinophagaceae</taxon>
        <taxon>Flavihumibacter</taxon>
    </lineage>
</organism>
<evidence type="ECO:0000256" key="5">
    <source>
        <dbReference type="HAMAP-Rule" id="MF_00527"/>
    </source>
</evidence>
<evidence type="ECO:0000313" key="6">
    <source>
        <dbReference type="EMBL" id="MCF1716654.1"/>
    </source>
</evidence>
<comment type="caution">
    <text evidence="6">The sequence shown here is derived from an EMBL/GenBank/DDBJ whole genome shotgun (WGS) entry which is preliminary data.</text>
</comment>
<comment type="similarity">
    <text evidence="1 5">Belongs to the DNA glycosylase MPG family.</text>
</comment>
<dbReference type="Gene3D" id="3.10.300.10">
    <property type="entry name" value="Methylpurine-DNA glycosylase (MPG)"/>
    <property type="match status" value="1"/>
</dbReference>
<dbReference type="Proteomes" id="UP001200145">
    <property type="component" value="Unassembled WGS sequence"/>
</dbReference>
<name>A0ABS9BLS7_9BACT</name>
<dbReference type="PANTHER" id="PTHR10429:SF0">
    <property type="entry name" value="DNA-3-METHYLADENINE GLYCOSYLASE"/>
    <property type="match status" value="1"/>
</dbReference>
<reference evidence="6 7" key="1">
    <citation type="submission" date="2022-01" db="EMBL/GenBank/DDBJ databases">
        <title>Flavihumibacter sp. nov., isolated from sediment of a river.</title>
        <authorList>
            <person name="Liu H."/>
        </authorList>
    </citation>
    <scope>NUCLEOTIDE SEQUENCE [LARGE SCALE GENOMIC DNA]</scope>
    <source>
        <strain evidence="6 7">RY-1</strain>
    </source>
</reference>
<dbReference type="EMBL" id="JAKEVY010000005">
    <property type="protein sequence ID" value="MCF1716654.1"/>
    <property type="molecule type" value="Genomic_DNA"/>
</dbReference>
<dbReference type="Pfam" id="PF02245">
    <property type="entry name" value="Pur_DNA_glyco"/>
    <property type="match status" value="1"/>
</dbReference>